<accession>A0ABP9GLZ6</accession>
<reference evidence="2" key="1">
    <citation type="journal article" date="2019" name="Int. J. Syst. Evol. Microbiol.">
        <title>The Global Catalogue of Microorganisms (GCM) 10K type strain sequencing project: providing services to taxonomists for standard genome sequencing and annotation.</title>
        <authorList>
            <consortium name="The Broad Institute Genomics Platform"/>
            <consortium name="The Broad Institute Genome Sequencing Center for Infectious Disease"/>
            <person name="Wu L."/>
            <person name="Ma J."/>
        </authorList>
    </citation>
    <scope>NUCLEOTIDE SEQUENCE [LARGE SCALE GENOMIC DNA]</scope>
    <source>
        <strain evidence="2">JCM 17986</strain>
    </source>
</reference>
<evidence type="ECO:0000313" key="2">
    <source>
        <dbReference type="Proteomes" id="UP001500466"/>
    </source>
</evidence>
<dbReference type="Proteomes" id="UP001500466">
    <property type="component" value="Unassembled WGS sequence"/>
</dbReference>
<dbReference type="EMBL" id="BAABHS010000001">
    <property type="protein sequence ID" value="GAA4947411.1"/>
    <property type="molecule type" value="Genomic_DNA"/>
</dbReference>
<name>A0ABP9GLZ6_9ACTN</name>
<comment type="caution">
    <text evidence="1">The sequence shown here is derived from an EMBL/GenBank/DDBJ whole genome shotgun (WGS) entry which is preliminary data.</text>
</comment>
<organism evidence="1 2">
    <name type="scientific">Yinghuangia aomiensis</name>
    <dbReference type="NCBI Taxonomy" id="676205"/>
    <lineage>
        <taxon>Bacteria</taxon>
        <taxon>Bacillati</taxon>
        <taxon>Actinomycetota</taxon>
        <taxon>Actinomycetes</taxon>
        <taxon>Kitasatosporales</taxon>
        <taxon>Streptomycetaceae</taxon>
        <taxon>Yinghuangia</taxon>
    </lineage>
</organism>
<keyword evidence="2" id="KW-1185">Reference proteome</keyword>
<gene>
    <name evidence="1" type="ORF">GCM10023205_04160</name>
</gene>
<sequence>MRQAVGLLAARRDTQVGPSLLTFDAIAEAYGMEEVREAAADWYSLVVGTPSTRSTGRDGTA</sequence>
<proteinExistence type="predicted"/>
<protein>
    <submittedName>
        <fullName evidence="1">Uncharacterized protein</fullName>
    </submittedName>
</protein>
<evidence type="ECO:0000313" key="1">
    <source>
        <dbReference type="EMBL" id="GAA4947411.1"/>
    </source>
</evidence>